<sequence length="157" mass="17505">MNTSINWKLSRDAYGKLIFVSAEGETVESVVPVRAFPLTAPDAGIALVAGDGRELAWIPDPGMLPEPQGGLIAEELASREFMPVIHRIRKVSSFATPSTWRVETDRGEASFILRGEEDIRRVDRNALLVADSHGIQFLIRNPLELDSHSRRILDRFL</sequence>
<name>A0A916N804_9PROT</name>
<dbReference type="InterPro" id="IPR015005">
    <property type="entry name" value="DUF1854"/>
</dbReference>
<organism evidence="2 3">
    <name type="scientific">Georgfuchsia toluolica</name>
    <dbReference type="NCBI Taxonomy" id="424218"/>
    <lineage>
        <taxon>Bacteria</taxon>
        <taxon>Pseudomonadati</taxon>
        <taxon>Pseudomonadota</taxon>
        <taxon>Betaproteobacteria</taxon>
        <taxon>Nitrosomonadales</taxon>
        <taxon>Sterolibacteriaceae</taxon>
        <taxon>Georgfuchsia</taxon>
    </lineage>
</organism>
<evidence type="ECO:0000313" key="2">
    <source>
        <dbReference type="EMBL" id="CAG4882698.1"/>
    </source>
</evidence>
<evidence type="ECO:0000313" key="3">
    <source>
        <dbReference type="Proteomes" id="UP000742786"/>
    </source>
</evidence>
<comment type="caution">
    <text evidence="2">The sequence shown here is derived from an EMBL/GenBank/DDBJ whole genome shotgun (WGS) entry which is preliminary data.</text>
</comment>
<dbReference type="Pfam" id="PF08909">
    <property type="entry name" value="DUF1854"/>
    <property type="match status" value="1"/>
</dbReference>
<gene>
    <name evidence="2" type="ORF">GTOL_10580</name>
</gene>
<dbReference type="AlphaFoldDB" id="A0A916N804"/>
<keyword evidence="3" id="KW-1185">Reference proteome</keyword>
<reference evidence="2" key="1">
    <citation type="submission" date="2021-04" db="EMBL/GenBank/DDBJ databases">
        <authorList>
            <person name="Hornung B."/>
        </authorList>
    </citation>
    <scope>NUCLEOTIDE SEQUENCE</scope>
    <source>
        <strain evidence="2">G5G6</strain>
    </source>
</reference>
<feature type="domain" description="DUF1854" evidence="1">
    <location>
        <begin position="28"/>
        <end position="156"/>
    </location>
</feature>
<dbReference type="Proteomes" id="UP000742786">
    <property type="component" value="Unassembled WGS sequence"/>
</dbReference>
<dbReference type="RefSeq" id="WP_220634748.1">
    <property type="nucleotide sequence ID" value="NZ_CAJQUM010000001.1"/>
</dbReference>
<evidence type="ECO:0000259" key="1">
    <source>
        <dbReference type="Pfam" id="PF08909"/>
    </source>
</evidence>
<protein>
    <recommendedName>
        <fullName evidence="1">DUF1854 domain-containing protein</fullName>
    </recommendedName>
</protein>
<dbReference type="EMBL" id="CAJQUM010000001">
    <property type="protein sequence ID" value="CAG4882698.1"/>
    <property type="molecule type" value="Genomic_DNA"/>
</dbReference>
<accession>A0A916N804</accession>
<proteinExistence type="predicted"/>